<dbReference type="CDD" id="cd00118">
    <property type="entry name" value="LysM"/>
    <property type="match status" value="1"/>
</dbReference>
<dbReference type="InterPro" id="IPR036366">
    <property type="entry name" value="PGBDSf"/>
</dbReference>
<proteinExistence type="predicted"/>
<dbReference type="SMART" id="SM00257">
    <property type="entry name" value="LysM"/>
    <property type="match status" value="2"/>
</dbReference>
<dbReference type="PANTHER" id="PTHR33734">
    <property type="entry name" value="LYSM DOMAIN-CONTAINING GPI-ANCHORED PROTEIN 2"/>
    <property type="match status" value="1"/>
</dbReference>
<dbReference type="EMBL" id="JBHRSA010000058">
    <property type="protein sequence ID" value="MFC3041777.1"/>
    <property type="molecule type" value="Genomic_DNA"/>
</dbReference>
<dbReference type="PANTHER" id="PTHR33734:SF22">
    <property type="entry name" value="MEMBRANE-BOUND LYTIC MUREIN TRANSGLYCOSYLASE D"/>
    <property type="match status" value="1"/>
</dbReference>
<evidence type="ECO:0000313" key="3">
    <source>
        <dbReference type="Proteomes" id="UP001595279"/>
    </source>
</evidence>
<gene>
    <name evidence="2" type="ORF">ACFOGI_16200</name>
</gene>
<dbReference type="Gene3D" id="1.10.101.10">
    <property type="entry name" value="PGBD-like superfamily/PGBD"/>
    <property type="match status" value="1"/>
</dbReference>
<dbReference type="Pfam" id="PF01476">
    <property type="entry name" value="LysM"/>
    <property type="match status" value="2"/>
</dbReference>
<dbReference type="InterPro" id="IPR036365">
    <property type="entry name" value="PGBD-like_sf"/>
</dbReference>
<dbReference type="InterPro" id="IPR036779">
    <property type="entry name" value="LysM_dom_sf"/>
</dbReference>
<accession>A0ABV7CZN9</accession>
<evidence type="ECO:0000313" key="2">
    <source>
        <dbReference type="EMBL" id="MFC3041777.1"/>
    </source>
</evidence>
<evidence type="ECO:0000259" key="1">
    <source>
        <dbReference type="PROSITE" id="PS51782"/>
    </source>
</evidence>
<comment type="caution">
    <text evidence="2">The sequence shown here is derived from an EMBL/GenBank/DDBJ whole genome shotgun (WGS) entry which is preliminary data.</text>
</comment>
<dbReference type="Pfam" id="PF01471">
    <property type="entry name" value="PG_binding_1"/>
    <property type="match status" value="1"/>
</dbReference>
<reference evidence="3" key="1">
    <citation type="journal article" date="2019" name="Int. J. Syst. Evol. Microbiol.">
        <title>The Global Catalogue of Microorganisms (GCM) 10K type strain sequencing project: providing services to taxonomists for standard genome sequencing and annotation.</title>
        <authorList>
            <consortium name="The Broad Institute Genomics Platform"/>
            <consortium name="The Broad Institute Genome Sequencing Center for Infectious Disease"/>
            <person name="Wu L."/>
            <person name="Ma J."/>
        </authorList>
    </citation>
    <scope>NUCLEOTIDE SEQUENCE [LARGE SCALE GENOMIC DNA]</scope>
    <source>
        <strain evidence="3">KCTC 13128</strain>
    </source>
</reference>
<organism evidence="2 3">
    <name type="scientific">Virgibacillus xinjiangensis</name>
    <dbReference type="NCBI Taxonomy" id="393090"/>
    <lineage>
        <taxon>Bacteria</taxon>
        <taxon>Bacillati</taxon>
        <taxon>Bacillota</taxon>
        <taxon>Bacilli</taxon>
        <taxon>Bacillales</taxon>
        <taxon>Bacillaceae</taxon>
        <taxon>Virgibacillus</taxon>
    </lineage>
</organism>
<feature type="domain" description="LysM" evidence="1">
    <location>
        <begin position="1"/>
        <end position="46"/>
    </location>
</feature>
<protein>
    <submittedName>
        <fullName evidence="2">LysM peptidoglycan-binding domain-containing protein</fullName>
    </submittedName>
</protein>
<feature type="domain" description="LysM" evidence="1">
    <location>
        <begin position="130"/>
        <end position="175"/>
    </location>
</feature>
<dbReference type="Proteomes" id="UP001595279">
    <property type="component" value="Unassembled WGS sequence"/>
</dbReference>
<dbReference type="Gene3D" id="3.10.350.10">
    <property type="entry name" value="LysM domain"/>
    <property type="match status" value="2"/>
</dbReference>
<name>A0ABV7CZN9_9BACI</name>
<dbReference type="InterPro" id="IPR018392">
    <property type="entry name" value="LysM"/>
</dbReference>
<dbReference type="InterPro" id="IPR002477">
    <property type="entry name" value="Peptidoglycan-bd-like"/>
</dbReference>
<keyword evidence="3" id="KW-1185">Reference proteome</keyword>
<dbReference type="RefSeq" id="WP_390274849.1">
    <property type="nucleotide sequence ID" value="NZ_JBHRSA010000058.1"/>
</dbReference>
<dbReference type="SUPFAM" id="SSF54106">
    <property type="entry name" value="LysM domain"/>
    <property type="match status" value="2"/>
</dbReference>
<dbReference type="SUPFAM" id="SSF47090">
    <property type="entry name" value="PGBD-like"/>
    <property type="match status" value="1"/>
</dbReference>
<sequence length="182" mass="20493">MNYTVQPGDSLYRIARRFRTTVSHLLSINPHIQDPDVIYPGQLINLPANALSLCPFLVQGDRGPSVRRLQYLLCFVGLYTSAIDGLYGLRTQQALLMWQRSIKELDVTGVVDEETWTSLGAQCEPRPSIIPYTVRPGSSLFQISLWFGTTIEEIMRINPQITNPNRIHAGQIIYIPPSHTNG</sequence>
<dbReference type="PROSITE" id="PS51782">
    <property type="entry name" value="LYSM"/>
    <property type="match status" value="2"/>
</dbReference>